<dbReference type="EMBL" id="SJSK01000001">
    <property type="protein sequence ID" value="TCC94350.1"/>
    <property type="molecule type" value="Genomic_DNA"/>
</dbReference>
<comment type="caution">
    <text evidence="2">The sequence shown here is derived from an EMBL/GenBank/DDBJ whole genome shotgun (WGS) entry which is preliminary data.</text>
</comment>
<dbReference type="Pfam" id="PF19081">
    <property type="entry name" value="Ig_7"/>
    <property type="match status" value="1"/>
</dbReference>
<evidence type="ECO:0000313" key="2">
    <source>
        <dbReference type="EMBL" id="TCC94350.1"/>
    </source>
</evidence>
<dbReference type="Proteomes" id="UP000292884">
    <property type="component" value="Unassembled WGS sequence"/>
</dbReference>
<gene>
    <name evidence="2" type="ORF">EZ428_06155</name>
</gene>
<dbReference type="AlphaFoldDB" id="A0A4R0N3H3"/>
<dbReference type="InterPro" id="IPR044023">
    <property type="entry name" value="Ig_7"/>
</dbReference>
<organism evidence="2 3">
    <name type="scientific">Pedobacter frigiditerrae</name>
    <dbReference type="NCBI Taxonomy" id="2530452"/>
    <lineage>
        <taxon>Bacteria</taxon>
        <taxon>Pseudomonadati</taxon>
        <taxon>Bacteroidota</taxon>
        <taxon>Sphingobacteriia</taxon>
        <taxon>Sphingobacteriales</taxon>
        <taxon>Sphingobacteriaceae</taxon>
        <taxon>Pedobacter</taxon>
    </lineage>
</organism>
<dbReference type="OrthoDB" id="634921at2"/>
<reference evidence="2 3" key="1">
    <citation type="submission" date="2019-02" db="EMBL/GenBank/DDBJ databases">
        <title>Pedobacter sp. RP-1-13 sp. nov., isolated from Arctic soil.</title>
        <authorList>
            <person name="Dahal R.H."/>
        </authorList>
    </citation>
    <scope>NUCLEOTIDE SEQUENCE [LARGE SCALE GENOMIC DNA]</scope>
    <source>
        <strain evidence="2 3">RP-1-13</strain>
    </source>
</reference>
<evidence type="ECO:0000313" key="3">
    <source>
        <dbReference type="Proteomes" id="UP000292884"/>
    </source>
</evidence>
<name>A0A4R0N3H3_9SPHI</name>
<protein>
    <recommendedName>
        <fullName evidence="1">Ig-like domain-containing protein</fullName>
    </recommendedName>
</protein>
<evidence type="ECO:0000259" key="1">
    <source>
        <dbReference type="Pfam" id="PF19081"/>
    </source>
</evidence>
<proteinExistence type="predicted"/>
<dbReference type="SUPFAM" id="SSF49299">
    <property type="entry name" value="PKD domain"/>
    <property type="match status" value="1"/>
</dbReference>
<dbReference type="InterPro" id="IPR035986">
    <property type="entry name" value="PKD_dom_sf"/>
</dbReference>
<keyword evidence="3" id="KW-1185">Reference proteome</keyword>
<accession>A0A4R0N3H3</accession>
<feature type="domain" description="Ig-like" evidence="1">
    <location>
        <begin position="367"/>
        <end position="445"/>
    </location>
</feature>
<sequence length="553" mass="58039">MLSLKKPYPSLLWLLSVAILFFSWREVKGQNCTPTERVYANSQTSSADVSVLFVTLAEVNNKPNSVDGSLSTHSTLATYVGLLGLGTAWQNLKFPASELPAGDNGSTPISVKIATGSTILNVLNNVTIQATLSGSPVGVSYSGASLLSLLSGQGENIITFTPGAKYDGVRVIINPIVDVGTSVDLYYAYFNKPSGTIACASPIEVLSGSTGTIASSLTAVDNPNRAIDGNLSLYAKINSTVSALNETYLTAVYPAHSVVGDSIRIIIESDNLALLNATILASDFHVRGFSGNTQVMDVAGNSPFLNLNLLNGSTTKYTITIPITNAFDKVQIATAGGLASLLNGLRIYEIQRIIAKPKISSTDLVSNLITLCSGNTTNLTVGTAQDCTTYNWYNTAIGGPILHTGVSYTPDVSLLTPGDHIFYVESVRNNCTETSGRIPVNIKINSLPSINLGSDPSICVETLTALLPFTATTETPTSYSITWAGGSPLTNIVDAAFPASSPISIPIHISTPAATYAGTITVKNANGCISNPVNFNVIINPKITSPNVTITSN</sequence>
<dbReference type="RefSeq" id="WP_131552209.1">
    <property type="nucleotide sequence ID" value="NZ_SJSK01000001.1"/>
</dbReference>